<evidence type="ECO:0000313" key="5">
    <source>
        <dbReference type="Proteomes" id="UP001159042"/>
    </source>
</evidence>
<dbReference type="InterPro" id="IPR050271">
    <property type="entry name" value="UDP-glycosyltransferase"/>
</dbReference>
<keyword evidence="5" id="KW-1185">Reference proteome</keyword>
<keyword evidence="3" id="KW-0808">Transferase</keyword>
<dbReference type="PANTHER" id="PTHR48043:SF159">
    <property type="entry name" value="EG:EG0003.4 PROTEIN-RELATED"/>
    <property type="match status" value="1"/>
</dbReference>
<evidence type="ECO:0000256" key="3">
    <source>
        <dbReference type="ARBA" id="ARBA00022679"/>
    </source>
</evidence>
<comment type="similarity">
    <text evidence="1">Belongs to the UDP-glycosyltransferase family.</text>
</comment>
<dbReference type="InterPro" id="IPR002213">
    <property type="entry name" value="UDP_glucos_trans"/>
</dbReference>
<dbReference type="PANTHER" id="PTHR48043">
    <property type="entry name" value="EG:EG0003.4 PROTEIN-RELATED"/>
    <property type="match status" value="1"/>
</dbReference>
<dbReference type="AlphaFoldDB" id="A0AAV8WBN6"/>
<sequence>MFLLYSYISAVLFFSSYSYGANILAALPTPSYSHQIAYTHIWRELSLRGHNVTLITTDPLKDPKLTNLTEIDMRWMYSLIADISTAAEDRLLSTWKIHNWIHDFLKNISEAHLSHSTISDLIRNRHNSFDVVLTEFLYAEFLAFAVIYECPKILFSSLDTFVSFHNAMGNNIHPALYPDMGLPFSVPRNFRERVESTLFALHSMLSHSRKIFPMKDQLIKNFFGLTVTTQSLIHEADMLFLNVNPVIQNIRAIGPTTINIGDLRRTLPIKPLPEDLKKFLDGAKDGFIYFSLGSNVKSKELRKESLNSIMQALGEMPYKVLWKFEDDYLPGKPQNVKLVKWAPQQAVLGTCLQKSS</sequence>
<evidence type="ECO:0000256" key="2">
    <source>
        <dbReference type="ARBA" id="ARBA00022676"/>
    </source>
</evidence>
<organism evidence="4 5">
    <name type="scientific">Exocentrus adspersus</name>
    <dbReference type="NCBI Taxonomy" id="1586481"/>
    <lineage>
        <taxon>Eukaryota</taxon>
        <taxon>Metazoa</taxon>
        <taxon>Ecdysozoa</taxon>
        <taxon>Arthropoda</taxon>
        <taxon>Hexapoda</taxon>
        <taxon>Insecta</taxon>
        <taxon>Pterygota</taxon>
        <taxon>Neoptera</taxon>
        <taxon>Endopterygota</taxon>
        <taxon>Coleoptera</taxon>
        <taxon>Polyphaga</taxon>
        <taxon>Cucujiformia</taxon>
        <taxon>Chrysomeloidea</taxon>
        <taxon>Cerambycidae</taxon>
        <taxon>Lamiinae</taxon>
        <taxon>Acanthocinini</taxon>
        <taxon>Exocentrus</taxon>
    </lineage>
</organism>
<keyword evidence="2" id="KW-0328">Glycosyltransferase</keyword>
<dbReference type="Proteomes" id="UP001159042">
    <property type="component" value="Unassembled WGS sequence"/>
</dbReference>
<reference evidence="4 5" key="1">
    <citation type="journal article" date="2023" name="Insect Mol. Biol.">
        <title>Genome sequencing provides insights into the evolution of gene families encoding plant cell wall-degrading enzymes in longhorned beetles.</title>
        <authorList>
            <person name="Shin N.R."/>
            <person name="Okamura Y."/>
            <person name="Kirsch R."/>
            <person name="Pauchet Y."/>
        </authorList>
    </citation>
    <scope>NUCLEOTIDE SEQUENCE [LARGE SCALE GENOMIC DNA]</scope>
    <source>
        <strain evidence="4">EAD_L_NR</strain>
    </source>
</reference>
<accession>A0AAV8WBN6</accession>
<dbReference type="SUPFAM" id="SSF53756">
    <property type="entry name" value="UDP-Glycosyltransferase/glycogen phosphorylase"/>
    <property type="match status" value="1"/>
</dbReference>
<protein>
    <recommendedName>
        <fullName evidence="6">UDP-glucuronosyltransferase</fullName>
    </recommendedName>
</protein>
<dbReference type="Pfam" id="PF00201">
    <property type="entry name" value="UDPGT"/>
    <property type="match status" value="1"/>
</dbReference>
<dbReference type="GO" id="GO:0008194">
    <property type="term" value="F:UDP-glycosyltransferase activity"/>
    <property type="evidence" value="ECO:0007669"/>
    <property type="project" value="InterPro"/>
</dbReference>
<dbReference type="Gene3D" id="3.40.50.2000">
    <property type="entry name" value="Glycogen Phosphorylase B"/>
    <property type="match status" value="1"/>
</dbReference>
<comment type="caution">
    <text evidence="4">The sequence shown here is derived from an EMBL/GenBank/DDBJ whole genome shotgun (WGS) entry which is preliminary data.</text>
</comment>
<evidence type="ECO:0000256" key="1">
    <source>
        <dbReference type="ARBA" id="ARBA00009995"/>
    </source>
</evidence>
<evidence type="ECO:0008006" key="6">
    <source>
        <dbReference type="Google" id="ProtNLM"/>
    </source>
</evidence>
<evidence type="ECO:0000313" key="4">
    <source>
        <dbReference type="EMBL" id="KAJ8923420.1"/>
    </source>
</evidence>
<dbReference type="EMBL" id="JANEYG010000005">
    <property type="protein sequence ID" value="KAJ8923420.1"/>
    <property type="molecule type" value="Genomic_DNA"/>
</dbReference>
<proteinExistence type="inferred from homology"/>
<gene>
    <name evidence="4" type="ORF">NQ315_001978</name>
</gene>
<name>A0AAV8WBN6_9CUCU</name>